<accession>A0A1H4B0B0</accession>
<gene>
    <name evidence="1" type="ORF">SAMN05421875_11229</name>
</gene>
<name>A0A1H4B0B0_9BURK</name>
<evidence type="ECO:0000313" key="1">
    <source>
        <dbReference type="EMBL" id="SEA41312.1"/>
    </source>
</evidence>
<keyword evidence="2" id="KW-1185">Reference proteome</keyword>
<dbReference type="Proteomes" id="UP000199002">
    <property type="component" value="Unassembled WGS sequence"/>
</dbReference>
<organism evidence="1 2">
    <name type="scientific">Acidovorax soli</name>
    <dbReference type="NCBI Taxonomy" id="592050"/>
    <lineage>
        <taxon>Bacteria</taxon>
        <taxon>Pseudomonadati</taxon>
        <taxon>Pseudomonadota</taxon>
        <taxon>Betaproteobacteria</taxon>
        <taxon>Burkholderiales</taxon>
        <taxon>Comamonadaceae</taxon>
        <taxon>Acidovorax</taxon>
    </lineage>
</organism>
<evidence type="ECO:0000313" key="2">
    <source>
        <dbReference type="Proteomes" id="UP000199002"/>
    </source>
</evidence>
<dbReference type="EMBL" id="FNQJ01000012">
    <property type="protein sequence ID" value="SEA41312.1"/>
    <property type="molecule type" value="Genomic_DNA"/>
</dbReference>
<protein>
    <submittedName>
        <fullName evidence="1">Uncharacterized protein</fullName>
    </submittedName>
</protein>
<sequence>MSDVLPPSSSHPTPSVAPTAKALLRTPGCAASPALAQLASKIESPLRVPNAGE</sequence>
<dbReference type="STRING" id="592050.SAMN05421875_11229"/>
<dbReference type="AlphaFoldDB" id="A0A1H4B0B0"/>
<proteinExistence type="predicted"/>
<reference evidence="2" key="1">
    <citation type="submission" date="2016-10" db="EMBL/GenBank/DDBJ databases">
        <authorList>
            <person name="Varghese N."/>
            <person name="Submissions S."/>
        </authorList>
    </citation>
    <scope>NUCLEOTIDE SEQUENCE [LARGE SCALE GENOMIC DNA]</scope>
    <source>
        <strain evidence="2">DSM 25157</strain>
    </source>
</reference>